<keyword evidence="4" id="KW-0808">Transferase</keyword>
<evidence type="ECO:0000256" key="3">
    <source>
        <dbReference type="ARBA" id="ARBA00012452"/>
    </source>
</evidence>
<accession>A0AAU9ILC9</accession>
<evidence type="ECO:0000259" key="6">
    <source>
        <dbReference type="PROSITE" id="PS50404"/>
    </source>
</evidence>
<comment type="similarity">
    <text evidence="2">Belongs to the GST superfamily. Mu family.</text>
</comment>
<dbReference type="PROSITE" id="PS50405">
    <property type="entry name" value="GST_CTER"/>
    <property type="match status" value="1"/>
</dbReference>
<comment type="catalytic activity">
    <reaction evidence="5">
        <text>RX + glutathione = an S-substituted glutathione + a halide anion + H(+)</text>
        <dbReference type="Rhea" id="RHEA:16437"/>
        <dbReference type="ChEBI" id="CHEBI:15378"/>
        <dbReference type="ChEBI" id="CHEBI:16042"/>
        <dbReference type="ChEBI" id="CHEBI:17792"/>
        <dbReference type="ChEBI" id="CHEBI:57925"/>
        <dbReference type="ChEBI" id="CHEBI:90779"/>
        <dbReference type="EC" id="2.5.1.18"/>
    </reaction>
</comment>
<dbReference type="Gene3D" id="1.20.1050.10">
    <property type="match status" value="1"/>
</dbReference>
<dbReference type="SUPFAM" id="SSF52833">
    <property type="entry name" value="Thioredoxin-like"/>
    <property type="match status" value="1"/>
</dbReference>
<dbReference type="PANTHER" id="PTHR11571">
    <property type="entry name" value="GLUTATHIONE S-TRANSFERASE"/>
    <property type="match status" value="1"/>
</dbReference>
<evidence type="ECO:0000313" key="8">
    <source>
        <dbReference type="EMBL" id="CAG9315287.1"/>
    </source>
</evidence>
<dbReference type="EMBL" id="CAJZBQ010000013">
    <property type="protein sequence ID" value="CAG9315287.1"/>
    <property type="molecule type" value="Genomic_DNA"/>
</dbReference>
<dbReference type="InterPro" id="IPR036249">
    <property type="entry name" value="Thioredoxin-like_sf"/>
</dbReference>
<reference evidence="8" key="1">
    <citation type="submission" date="2021-09" db="EMBL/GenBank/DDBJ databases">
        <authorList>
            <consortium name="AG Swart"/>
            <person name="Singh M."/>
            <person name="Singh A."/>
            <person name="Seah K."/>
            <person name="Emmerich C."/>
        </authorList>
    </citation>
    <scope>NUCLEOTIDE SEQUENCE</scope>
    <source>
        <strain evidence="8">ATCC30299</strain>
    </source>
</reference>
<evidence type="ECO:0000256" key="1">
    <source>
        <dbReference type="ARBA" id="ARBA00003701"/>
    </source>
</evidence>
<name>A0AAU9ILC9_9CILI</name>
<dbReference type="GO" id="GO:0004364">
    <property type="term" value="F:glutathione transferase activity"/>
    <property type="evidence" value="ECO:0007669"/>
    <property type="project" value="UniProtKB-EC"/>
</dbReference>
<feature type="domain" description="GST N-terminal" evidence="6">
    <location>
        <begin position="2"/>
        <end position="89"/>
    </location>
</feature>
<sequence length="220" mass="24966">MQQPTLGYWDIRGYAEPLRMLLTHLGVAFEDKKYHYGPAPDFDKLDWFNVKETLGMNFPNLPYFIDENIKLSETLAIFEYICAKYNPSYLGSTIIEKAYVSMIAGVLKDFNGQVGTACYSPDAATHVPQTLENQRSVVARIVKYLEGKTFLVGGHPTYVDFYLYETIDRLDAIDPSYTAGISPIIATYKSLIRSLAHVEEFLARPTKPRFFHGPQASWQG</sequence>
<dbReference type="EC" id="2.5.1.18" evidence="3"/>
<dbReference type="InterPro" id="IPR050213">
    <property type="entry name" value="GST_superfamily"/>
</dbReference>
<dbReference type="Gene3D" id="3.40.30.10">
    <property type="entry name" value="Glutaredoxin"/>
    <property type="match status" value="1"/>
</dbReference>
<dbReference type="InterPro" id="IPR040079">
    <property type="entry name" value="Glutathione_S-Trfase"/>
</dbReference>
<evidence type="ECO:0000313" key="9">
    <source>
        <dbReference type="Proteomes" id="UP001162131"/>
    </source>
</evidence>
<evidence type="ECO:0000256" key="5">
    <source>
        <dbReference type="ARBA" id="ARBA00047960"/>
    </source>
</evidence>
<dbReference type="InterPro" id="IPR010987">
    <property type="entry name" value="Glutathione-S-Trfase_C-like"/>
</dbReference>
<organism evidence="8 9">
    <name type="scientific">Blepharisma stoltei</name>
    <dbReference type="NCBI Taxonomy" id="1481888"/>
    <lineage>
        <taxon>Eukaryota</taxon>
        <taxon>Sar</taxon>
        <taxon>Alveolata</taxon>
        <taxon>Ciliophora</taxon>
        <taxon>Postciliodesmatophora</taxon>
        <taxon>Heterotrichea</taxon>
        <taxon>Heterotrichida</taxon>
        <taxon>Blepharismidae</taxon>
        <taxon>Blepharisma</taxon>
    </lineage>
</organism>
<keyword evidence="9" id="KW-1185">Reference proteome</keyword>
<gene>
    <name evidence="8" type="ORF">BSTOLATCC_MIC13061</name>
</gene>
<dbReference type="PROSITE" id="PS50404">
    <property type="entry name" value="GST_NTER"/>
    <property type="match status" value="1"/>
</dbReference>
<dbReference type="Proteomes" id="UP001162131">
    <property type="component" value="Unassembled WGS sequence"/>
</dbReference>
<comment type="caution">
    <text evidence="8">The sequence shown here is derived from an EMBL/GenBank/DDBJ whole genome shotgun (WGS) entry which is preliminary data.</text>
</comment>
<proteinExistence type="inferred from homology"/>
<evidence type="ECO:0000259" key="7">
    <source>
        <dbReference type="PROSITE" id="PS50405"/>
    </source>
</evidence>
<dbReference type="GO" id="GO:0006749">
    <property type="term" value="P:glutathione metabolic process"/>
    <property type="evidence" value="ECO:0007669"/>
    <property type="project" value="TreeGrafter"/>
</dbReference>
<dbReference type="CDD" id="cd03075">
    <property type="entry name" value="GST_N_Mu"/>
    <property type="match status" value="1"/>
</dbReference>
<dbReference type="PANTHER" id="PTHR11571:SF222">
    <property type="entry name" value="GLUTATHIONE TRANSFERASE"/>
    <property type="match status" value="1"/>
</dbReference>
<protein>
    <recommendedName>
        <fullName evidence="3">glutathione transferase</fullName>
        <ecNumber evidence="3">2.5.1.18</ecNumber>
    </recommendedName>
</protein>
<dbReference type="InterPro" id="IPR004045">
    <property type="entry name" value="Glutathione_S-Trfase_N"/>
</dbReference>
<dbReference type="InterPro" id="IPR004046">
    <property type="entry name" value="GST_C"/>
</dbReference>
<dbReference type="Pfam" id="PF00043">
    <property type="entry name" value="GST_C"/>
    <property type="match status" value="1"/>
</dbReference>
<dbReference type="AlphaFoldDB" id="A0AAU9ILC9"/>
<comment type="function">
    <text evidence="1">Conjugation of reduced glutathione to a wide number of exogenous and endogenous hydrophobic electrophiles.</text>
</comment>
<dbReference type="Pfam" id="PF02798">
    <property type="entry name" value="GST_N"/>
    <property type="match status" value="1"/>
</dbReference>
<dbReference type="InterPro" id="IPR036282">
    <property type="entry name" value="Glutathione-S-Trfase_C_sf"/>
</dbReference>
<dbReference type="SUPFAM" id="SSF47616">
    <property type="entry name" value="GST C-terminal domain-like"/>
    <property type="match status" value="1"/>
</dbReference>
<evidence type="ECO:0000256" key="2">
    <source>
        <dbReference type="ARBA" id="ARBA00005861"/>
    </source>
</evidence>
<feature type="domain" description="GST C-terminal" evidence="7">
    <location>
        <begin position="93"/>
        <end position="209"/>
    </location>
</feature>
<evidence type="ECO:0000256" key="4">
    <source>
        <dbReference type="ARBA" id="ARBA00022679"/>
    </source>
</evidence>
<dbReference type="SFLD" id="SFLDS00019">
    <property type="entry name" value="Glutathione_Transferase_(cytos"/>
    <property type="match status" value="1"/>
</dbReference>